<dbReference type="EMBL" id="AP023213">
    <property type="protein sequence ID" value="BCG47428.1"/>
    <property type="molecule type" value="Genomic_DNA"/>
</dbReference>
<evidence type="ECO:0008006" key="3">
    <source>
        <dbReference type="Google" id="ProtNLM"/>
    </source>
</evidence>
<dbReference type="RefSeq" id="WP_185242338.1">
    <property type="nucleotide sequence ID" value="NZ_AP023213.1"/>
</dbReference>
<dbReference type="AlphaFoldDB" id="A0A6S6M1C9"/>
<proteinExistence type="predicted"/>
<accession>A0A6S6M1C9</accession>
<sequence>MAKLYLGCSGFSYKHWRGNFYPEDISQKEWFAHYRSVFATVELNVTFYRTPGPETFRHWYEESGENFSFAVKGSRYITHIKRLIDVESALDRFFGAAKELQEKLQVVLWQFPPQFKADLPRLEVFLDQVAQYHTRNTLEFRNQSWLTDEVVALCKSRNVSLCMADHPPFIDAPPATADFVYIRRHGMEGSYNGFYSNEQLARDAARIRSYLDRQLDVYIYYNNDLGGAAPQNAQELASMLQEATWPKQA</sequence>
<dbReference type="KEGG" id="gbn:GEOBRER4_21780"/>
<dbReference type="Pfam" id="PF01904">
    <property type="entry name" value="DUF72"/>
    <property type="match status" value="1"/>
</dbReference>
<dbReference type="Gene3D" id="3.20.20.410">
    <property type="entry name" value="Protein of unknown function UPF0759"/>
    <property type="match status" value="1"/>
</dbReference>
<name>A0A6S6M1C9_9BACT</name>
<gene>
    <name evidence="1" type="ORF">GEOBRER4_n2260</name>
</gene>
<dbReference type="Proteomes" id="UP000515472">
    <property type="component" value="Chromosome"/>
</dbReference>
<protein>
    <recommendedName>
        <fullName evidence="3">DUF72 domain-containing protein</fullName>
    </recommendedName>
</protein>
<dbReference type="PANTHER" id="PTHR30348">
    <property type="entry name" value="UNCHARACTERIZED PROTEIN YECE"/>
    <property type="match status" value="1"/>
</dbReference>
<reference evidence="1 2" key="1">
    <citation type="submission" date="2020-06" db="EMBL/GenBank/DDBJ databases">
        <title>Interaction of electrochemicaly active bacteria, Geobacter bremensis R4 on different carbon anode.</title>
        <authorList>
            <person name="Meng L."/>
            <person name="Yoshida N."/>
        </authorList>
    </citation>
    <scope>NUCLEOTIDE SEQUENCE [LARGE SCALE GENOMIC DNA]</scope>
    <source>
        <strain evidence="1 2">R4</strain>
    </source>
</reference>
<dbReference type="InterPro" id="IPR002763">
    <property type="entry name" value="DUF72"/>
</dbReference>
<evidence type="ECO:0000313" key="2">
    <source>
        <dbReference type="Proteomes" id="UP000515472"/>
    </source>
</evidence>
<dbReference type="SUPFAM" id="SSF117396">
    <property type="entry name" value="TM1631-like"/>
    <property type="match status" value="1"/>
</dbReference>
<evidence type="ECO:0000313" key="1">
    <source>
        <dbReference type="EMBL" id="BCG47428.1"/>
    </source>
</evidence>
<dbReference type="PANTHER" id="PTHR30348:SF4">
    <property type="entry name" value="DUF72 DOMAIN-CONTAINING PROTEIN"/>
    <property type="match status" value="1"/>
</dbReference>
<keyword evidence="2" id="KW-1185">Reference proteome</keyword>
<organism evidence="1 2">
    <name type="scientific">Citrifermentans bremense</name>
    <dbReference type="NCBI Taxonomy" id="60035"/>
    <lineage>
        <taxon>Bacteria</taxon>
        <taxon>Pseudomonadati</taxon>
        <taxon>Thermodesulfobacteriota</taxon>
        <taxon>Desulfuromonadia</taxon>
        <taxon>Geobacterales</taxon>
        <taxon>Geobacteraceae</taxon>
        <taxon>Citrifermentans</taxon>
    </lineage>
</organism>
<dbReference type="InterPro" id="IPR036520">
    <property type="entry name" value="UPF0759_sf"/>
</dbReference>